<keyword evidence="3" id="KW-1185">Reference proteome</keyword>
<reference evidence="2 3" key="1">
    <citation type="submission" date="2015-11" db="EMBL/GenBank/DDBJ databases">
        <authorList>
            <person name="Lin W."/>
        </authorList>
    </citation>
    <scope>NUCLEOTIDE SEQUENCE [LARGE SCALE GENOMIC DNA]</scope>
    <source>
        <strain evidence="2 3">HCH-1</strain>
    </source>
</reference>
<dbReference type="Proteomes" id="UP000060487">
    <property type="component" value="Unassembled WGS sequence"/>
</dbReference>
<evidence type="ECO:0000256" key="1">
    <source>
        <dbReference type="SAM" id="SignalP"/>
    </source>
</evidence>
<accession>A0ABR5SH06</accession>
<feature type="signal peptide" evidence="1">
    <location>
        <begin position="1"/>
        <end position="22"/>
    </location>
</feature>
<name>A0ABR5SH06_9BACT</name>
<evidence type="ECO:0008006" key="4">
    <source>
        <dbReference type="Google" id="ProtNLM"/>
    </source>
</evidence>
<organism evidence="2 3">
    <name type="scientific">Candidatus Magnetominusculus xianensis</name>
    <dbReference type="NCBI Taxonomy" id="1748249"/>
    <lineage>
        <taxon>Bacteria</taxon>
        <taxon>Pseudomonadati</taxon>
        <taxon>Nitrospirota</taxon>
        <taxon>Nitrospiria</taxon>
        <taxon>Nitrospirales</taxon>
        <taxon>Nitrospiraceae</taxon>
        <taxon>Candidatus Magnetominusculus</taxon>
    </lineage>
</organism>
<keyword evidence="1" id="KW-0732">Signal</keyword>
<feature type="chain" id="PRO_5045086594" description="Secreted protein" evidence="1">
    <location>
        <begin position="23"/>
        <end position="182"/>
    </location>
</feature>
<gene>
    <name evidence="2" type="ORF">ASN18_1548</name>
</gene>
<protein>
    <recommendedName>
        <fullName evidence="4">Secreted protein</fullName>
    </recommendedName>
</protein>
<evidence type="ECO:0000313" key="2">
    <source>
        <dbReference type="EMBL" id="KWT86061.1"/>
    </source>
</evidence>
<sequence>MKKVFVLVLALCMSMCMSVAFFMSGTGVVEGTTNVYYYMPYLTTVSGSEVYCMLSNFSTDDVTSSTFTVMANATSQASQTARTFPSINNVGKGKTQLITFKAQAITVDTGTQVVDLSSDTGTANSYGGTLRFSSTGSTGVNCKTLPMTCFQGNTYPKRNLVGYICEDDSTTGPGNTKNVIGY</sequence>
<dbReference type="RefSeq" id="WP_085052171.1">
    <property type="nucleotide sequence ID" value="NZ_LNQR01000057.1"/>
</dbReference>
<comment type="caution">
    <text evidence="2">The sequence shown here is derived from an EMBL/GenBank/DDBJ whole genome shotgun (WGS) entry which is preliminary data.</text>
</comment>
<proteinExistence type="predicted"/>
<evidence type="ECO:0000313" key="3">
    <source>
        <dbReference type="Proteomes" id="UP000060487"/>
    </source>
</evidence>
<dbReference type="EMBL" id="LNQR01000057">
    <property type="protein sequence ID" value="KWT86061.1"/>
    <property type="molecule type" value="Genomic_DNA"/>
</dbReference>